<dbReference type="Proteomes" id="UP000267096">
    <property type="component" value="Unassembled WGS sequence"/>
</dbReference>
<keyword evidence="2" id="KW-0276">Fatty acid metabolism</keyword>
<proteinExistence type="predicted"/>
<evidence type="ECO:0000313" key="6">
    <source>
        <dbReference type="Proteomes" id="UP000267096"/>
    </source>
</evidence>
<sequence>MFAFGLIAIGIAPGQETFVAIYSKNRPEWTISELGVYTIRSVVVSLYDTLGTAARSFIINQASVEVVICDAEEKASALVKCKSECPTLKYIIMMDACSKQFKDTAKQAGVAVYGFDEIEQLGAKLDPKPSLEMVWNVFEQLNKISRNKQVISIQRPKMDDLCTLCYTSGTTGTPKGVMLTHGNVIATTTVFQYLKNVKLTNEDVLISYLPLAHMYERIVENAAFQCGARVGFSRGDIKLLSEDIVELKPTMMPLVPRILTRIFDKVTSTSN</sequence>
<dbReference type="OrthoDB" id="1700726at2759"/>
<evidence type="ECO:0000313" key="5">
    <source>
        <dbReference type="EMBL" id="VDK19367.1"/>
    </source>
</evidence>
<evidence type="ECO:0000259" key="4">
    <source>
        <dbReference type="Pfam" id="PF00501"/>
    </source>
</evidence>
<dbReference type="PROSITE" id="PS00455">
    <property type="entry name" value="AMP_BINDING"/>
    <property type="match status" value="1"/>
</dbReference>
<dbReference type="InterPro" id="IPR000873">
    <property type="entry name" value="AMP-dep_synth/lig_dom"/>
</dbReference>
<dbReference type="Pfam" id="PF00501">
    <property type="entry name" value="AMP-binding"/>
    <property type="match status" value="1"/>
</dbReference>
<gene>
    <name evidence="5" type="ORF">ASIM_LOCUS1856</name>
</gene>
<evidence type="ECO:0000256" key="1">
    <source>
        <dbReference type="ARBA" id="ARBA00022598"/>
    </source>
</evidence>
<keyword evidence="6" id="KW-1185">Reference proteome</keyword>
<reference evidence="5 6" key="1">
    <citation type="submission" date="2018-11" db="EMBL/GenBank/DDBJ databases">
        <authorList>
            <consortium name="Pathogen Informatics"/>
        </authorList>
    </citation>
    <scope>NUCLEOTIDE SEQUENCE [LARGE SCALE GENOMIC DNA]</scope>
</reference>
<evidence type="ECO:0000256" key="3">
    <source>
        <dbReference type="ARBA" id="ARBA00026121"/>
    </source>
</evidence>
<dbReference type="EMBL" id="UYRR01002210">
    <property type="protein sequence ID" value="VDK19367.1"/>
    <property type="molecule type" value="Genomic_DNA"/>
</dbReference>
<dbReference type="GO" id="GO:0005783">
    <property type="term" value="C:endoplasmic reticulum"/>
    <property type="evidence" value="ECO:0007669"/>
    <property type="project" value="TreeGrafter"/>
</dbReference>
<accession>A0A3P6NUN6</accession>
<feature type="domain" description="AMP-dependent synthetase/ligase" evidence="4">
    <location>
        <begin position="2"/>
        <end position="265"/>
    </location>
</feature>
<dbReference type="PANTHER" id="PTHR43272">
    <property type="entry name" value="LONG-CHAIN-FATTY-ACID--COA LIGASE"/>
    <property type="match status" value="1"/>
</dbReference>
<dbReference type="EC" id="6.2.1.3" evidence="3"/>
<dbReference type="SUPFAM" id="SSF56801">
    <property type="entry name" value="Acetyl-CoA synthetase-like"/>
    <property type="match status" value="1"/>
</dbReference>
<keyword evidence="1" id="KW-0436">Ligase</keyword>
<protein>
    <recommendedName>
        <fullName evidence="3">long-chain-fatty-acid--CoA ligase</fullName>
        <ecNumber evidence="3">6.2.1.3</ecNumber>
    </recommendedName>
</protein>
<organism evidence="5 6">
    <name type="scientific">Anisakis simplex</name>
    <name type="common">Herring worm</name>
    <dbReference type="NCBI Taxonomy" id="6269"/>
    <lineage>
        <taxon>Eukaryota</taxon>
        <taxon>Metazoa</taxon>
        <taxon>Ecdysozoa</taxon>
        <taxon>Nematoda</taxon>
        <taxon>Chromadorea</taxon>
        <taxon>Rhabditida</taxon>
        <taxon>Spirurina</taxon>
        <taxon>Ascaridomorpha</taxon>
        <taxon>Ascaridoidea</taxon>
        <taxon>Anisakidae</taxon>
        <taxon>Anisakis</taxon>
        <taxon>Anisakis simplex complex</taxon>
    </lineage>
</organism>
<dbReference type="GO" id="GO:0004467">
    <property type="term" value="F:long-chain fatty acid-CoA ligase activity"/>
    <property type="evidence" value="ECO:0007669"/>
    <property type="project" value="UniProtKB-EC"/>
</dbReference>
<evidence type="ECO:0000256" key="2">
    <source>
        <dbReference type="ARBA" id="ARBA00022832"/>
    </source>
</evidence>
<dbReference type="InterPro" id="IPR042099">
    <property type="entry name" value="ANL_N_sf"/>
</dbReference>
<dbReference type="Gene3D" id="3.40.50.12780">
    <property type="entry name" value="N-terminal domain of ligase-like"/>
    <property type="match status" value="1"/>
</dbReference>
<name>A0A3P6NUN6_ANISI</name>
<dbReference type="PANTHER" id="PTHR43272:SF107">
    <property type="entry name" value="LONG-CHAIN-FATTY-ACID--COA LIGASE 5"/>
    <property type="match status" value="1"/>
</dbReference>
<keyword evidence="2" id="KW-0443">Lipid metabolism</keyword>
<dbReference type="GO" id="GO:0016020">
    <property type="term" value="C:membrane"/>
    <property type="evidence" value="ECO:0007669"/>
    <property type="project" value="TreeGrafter"/>
</dbReference>
<dbReference type="InterPro" id="IPR020845">
    <property type="entry name" value="AMP-binding_CS"/>
</dbReference>
<dbReference type="AlphaFoldDB" id="A0A3P6NUN6"/>